<sequence>MQHFFIEPSQAEGEWIRLNGSDVNHMKNVLRMHAGERVTVSDGAGKTYQCVIDSYEDKEAVLKIESQEESSTELPSRIYLFQGLPKQEKMEWIVQKSVELGAYQIVPVSMKRCVVKLDAKKAAKKQERWQEISRSAAKQSGRSVIPEVIPVCTFKEALEQAKQLDVILVPYECAEGMKETKTLLEKIWPGQSVGIFIGPEGGFEEAEIEQALAAGAHTITLGKRILRTETAGLTTLSVLMFHLEE</sequence>
<dbReference type="InterPro" id="IPR046887">
    <property type="entry name" value="RsmE_PUA-like"/>
</dbReference>
<evidence type="ECO:0000256" key="1">
    <source>
        <dbReference type="ARBA" id="ARBA00004496"/>
    </source>
</evidence>
<dbReference type="InterPro" id="IPR015947">
    <property type="entry name" value="PUA-like_sf"/>
</dbReference>
<evidence type="ECO:0000256" key="8">
    <source>
        <dbReference type="ARBA" id="ARBA00022679"/>
    </source>
</evidence>
<keyword evidence="9 12" id="KW-0949">S-adenosyl-L-methionine</keyword>
<evidence type="ECO:0000313" key="16">
    <source>
        <dbReference type="Proteomes" id="UP000647235"/>
    </source>
</evidence>
<comment type="function">
    <text evidence="10 12">Specifically methylates the N3 position of the uracil ring of uridine 1498 (m3U1498) in 16S rRNA. Acts on the fully assembled 30S ribosomal subunit.</text>
</comment>
<dbReference type="Gene3D" id="2.40.240.20">
    <property type="entry name" value="Hypothetical PUA domain-like, domain 1"/>
    <property type="match status" value="1"/>
</dbReference>
<comment type="subcellular location">
    <subcellularLocation>
        <location evidence="1 12">Cytoplasm</location>
    </subcellularLocation>
</comment>
<evidence type="ECO:0000256" key="10">
    <source>
        <dbReference type="ARBA" id="ARBA00025699"/>
    </source>
</evidence>
<protein>
    <recommendedName>
        <fullName evidence="4 12">Ribosomal RNA small subunit methyltransferase E</fullName>
        <ecNumber evidence="3 12">2.1.1.193</ecNumber>
    </recommendedName>
</protein>
<dbReference type="PIRSF" id="PIRSF015601">
    <property type="entry name" value="MTase_slr0722"/>
    <property type="match status" value="1"/>
</dbReference>
<keyword evidence="16" id="KW-1185">Reference proteome</keyword>
<dbReference type="GO" id="GO:0008168">
    <property type="term" value="F:methyltransferase activity"/>
    <property type="evidence" value="ECO:0007669"/>
    <property type="project" value="UniProtKB-KW"/>
</dbReference>
<accession>A0ABR7ERH4</accession>
<dbReference type="InterPro" id="IPR046886">
    <property type="entry name" value="RsmE_MTase_dom"/>
</dbReference>
<name>A0ABR7ERH4_9FIRM</name>
<dbReference type="Proteomes" id="UP000647235">
    <property type="component" value="Unassembled WGS sequence"/>
</dbReference>
<keyword evidence="8 12" id="KW-0808">Transferase</keyword>
<evidence type="ECO:0000256" key="9">
    <source>
        <dbReference type="ARBA" id="ARBA00022691"/>
    </source>
</evidence>
<organism evidence="15 16">
    <name type="scientific">Dorea hominis</name>
    <dbReference type="NCBI Taxonomy" id="2763040"/>
    <lineage>
        <taxon>Bacteria</taxon>
        <taxon>Bacillati</taxon>
        <taxon>Bacillota</taxon>
        <taxon>Clostridia</taxon>
        <taxon>Lachnospirales</taxon>
        <taxon>Lachnospiraceae</taxon>
        <taxon>Dorea</taxon>
    </lineage>
</organism>
<dbReference type="InterPro" id="IPR029028">
    <property type="entry name" value="Alpha/beta_knot_MTases"/>
</dbReference>
<evidence type="ECO:0000259" key="13">
    <source>
        <dbReference type="Pfam" id="PF04452"/>
    </source>
</evidence>
<feature type="domain" description="Ribosomal RNA small subunit methyltransferase E PUA-like" evidence="14">
    <location>
        <begin position="18"/>
        <end position="65"/>
    </location>
</feature>
<dbReference type="InterPro" id="IPR029026">
    <property type="entry name" value="tRNA_m1G_MTases_N"/>
</dbReference>
<evidence type="ECO:0000259" key="14">
    <source>
        <dbReference type="Pfam" id="PF20260"/>
    </source>
</evidence>
<dbReference type="InterPro" id="IPR006700">
    <property type="entry name" value="RsmE"/>
</dbReference>
<gene>
    <name evidence="15" type="ORF">H8S07_01425</name>
</gene>
<comment type="caution">
    <text evidence="15">The sequence shown here is derived from an EMBL/GenBank/DDBJ whole genome shotgun (WGS) entry which is preliminary data.</text>
</comment>
<dbReference type="Pfam" id="PF04452">
    <property type="entry name" value="Methyltrans_RNA"/>
    <property type="match status" value="1"/>
</dbReference>
<dbReference type="EC" id="2.1.1.193" evidence="3 12"/>
<dbReference type="NCBIfam" id="TIGR00046">
    <property type="entry name" value="RsmE family RNA methyltransferase"/>
    <property type="match status" value="1"/>
</dbReference>
<dbReference type="SUPFAM" id="SSF88697">
    <property type="entry name" value="PUA domain-like"/>
    <property type="match status" value="1"/>
</dbReference>
<dbReference type="NCBIfam" id="NF008692">
    <property type="entry name" value="PRK11713.1-5"/>
    <property type="match status" value="1"/>
</dbReference>
<feature type="domain" description="Ribosomal RNA small subunit methyltransferase E methyltransferase" evidence="13">
    <location>
        <begin position="73"/>
        <end position="239"/>
    </location>
</feature>
<evidence type="ECO:0000256" key="11">
    <source>
        <dbReference type="ARBA" id="ARBA00047944"/>
    </source>
</evidence>
<reference evidence="15 16" key="1">
    <citation type="submission" date="2020-08" db="EMBL/GenBank/DDBJ databases">
        <title>Genome public.</title>
        <authorList>
            <person name="Liu C."/>
            <person name="Sun Q."/>
        </authorList>
    </citation>
    <scope>NUCLEOTIDE SEQUENCE [LARGE SCALE GENOMIC DNA]</scope>
    <source>
        <strain evidence="15 16">NSJ-36</strain>
    </source>
</reference>
<dbReference type="Gene3D" id="3.40.1280.10">
    <property type="match status" value="1"/>
</dbReference>
<evidence type="ECO:0000256" key="6">
    <source>
        <dbReference type="ARBA" id="ARBA00022552"/>
    </source>
</evidence>
<comment type="catalytic activity">
    <reaction evidence="11 12">
        <text>uridine(1498) in 16S rRNA + S-adenosyl-L-methionine = N(3)-methyluridine(1498) in 16S rRNA + S-adenosyl-L-homocysteine + H(+)</text>
        <dbReference type="Rhea" id="RHEA:42920"/>
        <dbReference type="Rhea" id="RHEA-COMP:10283"/>
        <dbReference type="Rhea" id="RHEA-COMP:10284"/>
        <dbReference type="ChEBI" id="CHEBI:15378"/>
        <dbReference type="ChEBI" id="CHEBI:57856"/>
        <dbReference type="ChEBI" id="CHEBI:59789"/>
        <dbReference type="ChEBI" id="CHEBI:65315"/>
        <dbReference type="ChEBI" id="CHEBI:74502"/>
        <dbReference type="EC" id="2.1.1.193"/>
    </reaction>
</comment>
<evidence type="ECO:0000256" key="5">
    <source>
        <dbReference type="ARBA" id="ARBA00022490"/>
    </source>
</evidence>
<dbReference type="Pfam" id="PF20260">
    <property type="entry name" value="PUA_4"/>
    <property type="match status" value="1"/>
</dbReference>
<evidence type="ECO:0000256" key="4">
    <source>
        <dbReference type="ARBA" id="ARBA00013673"/>
    </source>
</evidence>
<evidence type="ECO:0000256" key="2">
    <source>
        <dbReference type="ARBA" id="ARBA00005528"/>
    </source>
</evidence>
<dbReference type="PANTHER" id="PTHR30027:SF3">
    <property type="entry name" value="16S RRNA (URACIL(1498)-N(3))-METHYLTRANSFERASE"/>
    <property type="match status" value="1"/>
</dbReference>
<keyword evidence="5 12" id="KW-0963">Cytoplasm</keyword>
<dbReference type="EMBL" id="JACOOY010000001">
    <property type="protein sequence ID" value="MBC5663948.1"/>
    <property type="molecule type" value="Genomic_DNA"/>
</dbReference>
<keyword evidence="6 12" id="KW-0698">rRNA processing</keyword>
<proteinExistence type="inferred from homology"/>
<evidence type="ECO:0000256" key="12">
    <source>
        <dbReference type="PIRNR" id="PIRNR015601"/>
    </source>
</evidence>
<keyword evidence="7 12" id="KW-0489">Methyltransferase</keyword>
<dbReference type="CDD" id="cd18084">
    <property type="entry name" value="RsmE-like"/>
    <property type="match status" value="1"/>
</dbReference>
<dbReference type="GO" id="GO:0032259">
    <property type="term" value="P:methylation"/>
    <property type="evidence" value="ECO:0007669"/>
    <property type="project" value="UniProtKB-KW"/>
</dbReference>
<evidence type="ECO:0000256" key="7">
    <source>
        <dbReference type="ARBA" id="ARBA00022603"/>
    </source>
</evidence>
<evidence type="ECO:0000256" key="3">
    <source>
        <dbReference type="ARBA" id="ARBA00012328"/>
    </source>
</evidence>
<dbReference type="RefSeq" id="WP_186855271.1">
    <property type="nucleotide sequence ID" value="NZ_JACOOY010000001.1"/>
</dbReference>
<evidence type="ECO:0000313" key="15">
    <source>
        <dbReference type="EMBL" id="MBC5663948.1"/>
    </source>
</evidence>
<dbReference type="SUPFAM" id="SSF75217">
    <property type="entry name" value="alpha/beta knot"/>
    <property type="match status" value="1"/>
</dbReference>
<dbReference type="PANTHER" id="PTHR30027">
    <property type="entry name" value="RIBOSOMAL RNA SMALL SUBUNIT METHYLTRANSFERASE E"/>
    <property type="match status" value="1"/>
</dbReference>
<comment type="similarity">
    <text evidence="2 12">Belongs to the RNA methyltransferase RsmE family.</text>
</comment>